<gene>
    <name evidence="1" type="ORF">B9T62_35760</name>
</gene>
<dbReference type="EMBL" id="CP021780">
    <property type="protein sequence ID" value="ASA25623.1"/>
    <property type="molecule type" value="Genomic_DNA"/>
</dbReference>
<dbReference type="RefSeq" id="WP_087919584.1">
    <property type="nucleotide sequence ID" value="NZ_CP021780.1"/>
</dbReference>
<name>A0A2Z2KPJ0_9BACL</name>
<protein>
    <submittedName>
        <fullName evidence="1">Uncharacterized protein</fullName>
    </submittedName>
</protein>
<reference evidence="1 2" key="1">
    <citation type="submission" date="2017-06" db="EMBL/GenBank/DDBJ databases">
        <title>Complete genome sequence of Paenibacillus donghaensis KCTC 13049T isolated from East Sea sediment, South Korea.</title>
        <authorList>
            <person name="Jung B.K."/>
            <person name="Hong S.-J."/>
            <person name="Shin J.-H."/>
        </authorList>
    </citation>
    <scope>NUCLEOTIDE SEQUENCE [LARGE SCALE GENOMIC DNA]</scope>
    <source>
        <strain evidence="1 2">KCTC 13049</strain>
    </source>
</reference>
<keyword evidence="2" id="KW-1185">Reference proteome</keyword>
<organism evidence="1 2">
    <name type="scientific">Paenibacillus donghaensis</name>
    <dbReference type="NCBI Taxonomy" id="414771"/>
    <lineage>
        <taxon>Bacteria</taxon>
        <taxon>Bacillati</taxon>
        <taxon>Bacillota</taxon>
        <taxon>Bacilli</taxon>
        <taxon>Bacillales</taxon>
        <taxon>Paenibacillaceae</taxon>
        <taxon>Paenibacillus</taxon>
    </lineage>
</organism>
<evidence type="ECO:0000313" key="1">
    <source>
        <dbReference type="EMBL" id="ASA25623.1"/>
    </source>
</evidence>
<dbReference type="Proteomes" id="UP000249890">
    <property type="component" value="Chromosome"/>
</dbReference>
<proteinExistence type="predicted"/>
<evidence type="ECO:0000313" key="2">
    <source>
        <dbReference type="Proteomes" id="UP000249890"/>
    </source>
</evidence>
<dbReference type="AlphaFoldDB" id="A0A2Z2KPJ0"/>
<accession>A0A2Z2KPJ0</accession>
<dbReference type="OrthoDB" id="2678805at2"/>
<sequence>MSKSISKNVSLDDLKTLEESSEKEGSFEKIYTIILYRGKHPNFQYEIYVVEFLSNMPGGYKYRFLLHELDRKTNLTMYNKAQFDMKISSHLATGMLDNMIKKATQMKLKRDYTQVENLVPYLTDTCSLAEAEEYHQIFEEFVAERLEVAPPPHSKMNYKNKEDRFVILDKPGSISKYGTVTVATTKSQLMDLFFESHEMDSEPAKHHLDGRLLTIIKMWVTAGISVSKTKGRNQDTVSYKDIDGTSESKMYILNCPKVTEVMKKNGAN</sequence>
<dbReference type="KEGG" id="pdh:B9T62_35760"/>